<accession>A0A072UK10</accession>
<evidence type="ECO:0000256" key="1">
    <source>
        <dbReference type="SAM" id="MobiDB-lite"/>
    </source>
</evidence>
<reference evidence="3 6" key="2">
    <citation type="journal article" date="2014" name="BMC Genomics">
        <title>An improved genome release (version Mt4.0) for the model legume Medicago truncatula.</title>
        <authorList>
            <person name="Tang H."/>
            <person name="Krishnakumar V."/>
            <person name="Bidwell S."/>
            <person name="Rosen B."/>
            <person name="Chan A."/>
            <person name="Zhou S."/>
            <person name="Gentzbittel L."/>
            <person name="Childs K.L."/>
            <person name="Yandell M."/>
            <person name="Gundlach H."/>
            <person name="Mayer K.F."/>
            <person name="Schwartz D.C."/>
            <person name="Town C.D."/>
        </authorList>
    </citation>
    <scope>GENOME REANNOTATION</scope>
    <source>
        <strain evidence="3">A17</strain>
        <strain evidence="5 6">cv. Jemalong A17</strain>
    </source>
</reference>
<dbReference type="Proteomes" id="UP000265566">
    <property type="component" value="Chromosome 6"/>
</dbReference>
<dbReference type="EnsemblPlants" id="KEH26180">
    <property type="protein sequence ID" value="KEH26180"/>
    <property type="gene ID" value="MTR_6g045633"/>
</dbReference>
<organism evidence="3 6">
    <name type="scientific">Medicago truncatula</name>
    <name type="common">Barrel medic</name>
    <name type="synonym">Medicago tribuloides</name>
    <dbReference type="NCBI Taxonomy" id="3880"/>
    <lineage>
        <taxon>Eukaryota</taxon>
        <taxon>Viridiplantae</taxon>
        <taxon>Streptophyta</taxon>
        <taxon>Embryophyta</taxon>
        <taxon>Tracheophyta</taxon>
        <taxon>Spermatophyta</taxon>
        <taxon>Magnoliopsida</taxon>
        <taxon>eudicotyledons</taxon>
        <taxon>Gunneridae</taxon>
        <taxon>Pentapetalae</taxon>
        <taxon>rosids</taxon>
        <taxon>fabids</taxon>
        <taxon>Fabales</taxon>
        <taxon>Fabaceae</taxon>
        <taxon>Papilionoideae</taxon>
        <taxon>50 kb inversion clade</taxon>
        <taxon>NPAAA clade</taxon>
        <taxon>Hologalegina</taxon>
        <taxon>IRL clade</taxon>
        <taxon>Trifolieae</taxon>
        <taxon>Medicago</taxon>
    </lineage>
</organism>
<evidence type="ECO:0000256" key="2">
    <source>
        <dbReference type="SAM" id="SignalP"/>
    </source>
</evidence>
<dbReference type="EMBL" id="PSQE01000006">
    <property type="protein sequence ID" value="RHN51374.1"/>
    <property type="molecule type" value="Genomic_DNA"/>
</dbReference>
<reference evidence="4" key="5">
    <citation type="journal article" date="2018" name="Nat. Plants">
        <title>Whole-genome landscape of Medicago truncatula symbiotic genes.</title>
        <authorList>
            <person name="Pecrix Y."/>
            <person name="Gamas P."/>
            <person name="Carrere S."/>
        </authorList>
    </citation>
    <scope>NUCLEOTIDE SEQUENCE</scope>
    <source>
        <tissue evidence="4">Leaves</tissue>
    </source>
</reference>
<reference evidence="3 6" key="1">
    <citation type="journal article" date="2011" name="Nature">
        <title>The Medicago genome provides insight into the evolution of rhizobial symbioses.</title>
        <authorList>
            <person name="Young N.D."/>
            <person name="Debelle F."/>
            <person name="Oldroyd G.E."/>
            <person name="Geurts R."/>
            <person name="Cannon S.B."/>
            <person name="Udvardi M.K."/>
            <person name="Benedito V.A."/>
            <person name="Mayer K.F."/>
            <person name="Gouzy J."/>
            <person name="Schoof H."/>
            <person name="Van de Peer Y."/>
            <person name="Proost S."/>
            <person name="Cook D.R."/>
            <person name="Meyers B.C."/>
            <person name="Spannagl M."/>
            <person name="Cheung F."/>
            <person name="De Mita S."/>
            <person name="Krishnakumar V."/>
            <person name="Gundlach H."/>
            <person name="Zhou S."/>
            <person name="Mudge J."/>
            <person name="Bharti A.K."/>
            <person name="Murray J.D."/>
            <person name="Naoumkina M.A."/>
            <person name="Rosen B."/>
            <person name="Silverstein K.A."/>
            <person name="Tang H."/>
            <person name="Rombauts S."/>
            <person name="Zhao P.X."/>
            <person name="Zhou P."/>
            <person name="Barbe V."/>
            <person name="Bardou P."/>
            <person name="Bechner M."/>
            <person name="Bellec A."/>
            <person name="Berger A."/>
            <person name="Berges H."/>
            <person name="Bidwell S."/>
            <person name="Bisseling T."/>
            <person name="Choisne N."/>
            <person name="Couloux A."/>
            <person name="Denny R."/>
            <person name="Deshpande S."/>
            <person name="Dai X."/>
            <person name="Doyle J.J."/>
            <person name="Dudez A.M."/>
            <person name="Farmer A.D."/>
            <person name="Fouteau S."/>
            <person name="Franken C."/>
            <person name="Gibelin C."/>
            <person name="Gish J."/>
            <person name="Goldstein S."/>
            <person name="Gonzalez A.J."/>
            <person name="Green P.J."/>
            <person name="Hallab A."/>
            <person name="Hartog M."/>
            <person name="Hua A."/>
            <person name="Humphray S.J."/>
            <person name="Jeong D.H."/>
            <person name="Jing Y."/>
            <person name="Jocker A."/>
            <person name="Kenton S.M."/>
            <person name="Kim D.J."/>
            <person name="Klee K."/>
            <person name="Lai H."/>
            <person name="Lang C."/>
            <person name="Lin S."/>
            <person name="Macmil S.L."/>
            <person name="Magdelenat G."/>
            <person name="Matthews L."/>
            <person name="McCorrison J."/>
            <person name="Monaghan E.L."/>
            <person name="Mun J.H."/>
            <person name="Najar F.Z."/>
            <person name="Nicholson C."/>
            <person name="Noirot C."/>
            <person name="O'Bleness M."/>
            <person name="Paule C.R."/>
            <person name="Poulain J."/>
            <person name="Prion F."/>
            <person name="Qin B."/>
            <person name="Qu C."/>
            <person name="Retzel E.F."/>
            <person name="Riddle C."/>
            <person name="Sallet E."/>
            <person name="Samain S."/>
            <person name="Samson N."/>
            <person name="Sanders I."/>
            <person name="Saurat O."/>
            <person name="Scarpelli C."/>
            <person name="Schiex T."/>
            <person name="Segurens B."/>
            <person name="Severin A.J."/>
            <person name="Sherrier D.J."/>
            <person name="Shi R."/>
            <person name="Sims S."/>
            <person name="Singer S.R."/>
            <person name="Sinharoy S."/>
            <person name="Sterck L."/>
            <person name="Viollet A."/>
            <person name="Wang B.B."/>
            <person name="Wang K."/>
            <person name="Wang M."/>
            <person name="Wang X."/>
            <person name="Warfsmann J."/>
            <person name="Weissenbach J."/>
            <person name="White D.D."/>
            <person name="White J.D."/>
            <person name="Wiley G.B."/>
            <person name="Wincker P."/>
            <person name="Xing Y."/>
            <person name="Yang L."/>
            <person name="Yao Z."/>
            <person name="Ying F."/>
            <person name="Zhai J."/>
            <person name="Zhou L."/>
            <person name="Zuber A."/>
            <person name="Denarie J."/>
            <person name="Dixon R.A."/>
            <person name="May G.D."/>
            <person name="Schwartz D.C."/>
            <person name="Rogers J."/>
            <person name="Quetier F."/>
            <person name="Town C.D."/>
            <person name="Roe B.A."/>
        </authorList>
    </citation>
    <scope>NUCLEOTIDE SEQUENCE [LARGE SCALE GENOMIC DNA]</scope>
    <source>
        <strain evidence="3">A17</strain>
        <strain evidence="5 6">cv. Jemalong A17</strain>
    </source>
</reference>
<dbReference type="Proteomes" id="UP000002051">
    <property type="component" value="Chromosome 6"/>
</dbReference>
<gene>
    <name evidence="3" type="ordered locus">MTR_6g045633</name>
    <name evidence="4" type="ORF">MtrunA17_Chr6g0467871</name>
</gene>
<dbReference type="HOGENOM" id="CLU_2376038_0_0_1"/>
<feature type="chain" id="PRO_5014499750" evidence="2">
    <location>
        <begin position="21"/>
        <end position="95"/>
    </location>
</feature>
<feature type="region of interest" description="Disordered" evidence="1">
    <location>
        <begin position="29"/>
        <end position="95"/>
    </location>
</feature>
<reference evidence="7" key="4">
    <citation type="journal article" date="2018" name="Nat. Plants">
        <title>Whole-genome landscape of Medicago truncatula symbiotic genes.</title>
        <authorList>
            <person name="Pecrix Y."/>
            <person name="Staton S.E."/>
            <person name="Sallet E."/>
            <person name="Lelandais-Briere C."/>
            <person name="Moreau S."/>
            <person name="Carrere S."/>
            <person name="Blein T."/>
            <person name="Jardinaud M.F."/>
            <person name="Latrasse D."/>
            <person name="Zouine M."/>
            <person name="Zahm M."/>
            <person name="Kreplak J."/>
            <person name="Mayjonade B."/>
            <person name="Satge C."/>
            <person name="Perez M."/>
            <person name="Cauet S."/>
            <person name="Marande W."/>
            <person name="Chantry-Darmon C."/>
            <person name="Lopez-Roques C."/>
            <person name="Bouchez O."/>
            <person name="Berard A."/>
            <person name="Debelle F."/>
            <person name="Munos S."/>
            <person name="Bendahmane A."/>
            <person name="Berges H."/>
            <person name="Niebel A."/>
            <person name="Buitink J."/>
            <person name="Frugier F."/>
            <person name="Benhamed M."/>
            <person name="Crespi M."/>
            <person name="Gouzy J."/>
            <person name="Gamas P."/>
        </authorList>
    </citation>
    <scope>NUCLEOTIDE SEQUENCE [LARGE SCALE GENOMIC DNA]</scope>
    <source>
        <strain evidence="7">cv. Jemalong A17</strain>
    </source>
</reference>
<evidence type="ECO:0000313" key="5">
    <source>
        <dbReference type="EnsemblPlants" id="KEH26180"/>
    </source>
</evidence>
<dbReference type="EMBL" id="CM001222">
    <property type="protein sequence ID" value="KEH26180.1"/>
    <property type="molecule type" value="Genomic_DNA"/>
</dbReference>
<feature type="signal peptide" evidence="2">
    <location>
        <begin position="1"/>
        <end position="20"/>
    </location>
</feature>
<keyword evidence="6" id="KW-1185">Reference proteome</keyword>
<name>A0A072UK10_MEDTR</name>
<proteinExistence type="predicted"/>
<reference evidence="5" key="3">
    <citation type="submission" date="2015-04" db="UniProtKB">
        <authorList>
            <consortium name="EnsemblPlants"/>
        </authorList>
    </citation>
    <scope>IDENTIFICATION</scope>
    <source>
        <strain evidence="5">cv. Jemalong A17</strain>
    </source>
</reference>
<evidence type="ECO:0000313" key="6">
    <source>
        <dbReference type="Proteomes" id="UP000002051"/>
    </source>
</evidence>
<evidence type="ECO:0000313" key="7">
    <source>
        <dbReference type="Proteomes" id="UP000265566"/>
    </source>
</evidence>
<dbReference type="AlphaFoldDB" id="A0A072UK10"/>
<evidence type="ECO:0000313" key="3">
    <source>
        <dbReference type="EMBL" id="KEH26180.1"/>
    </source>
</evidence>
<evidence type="ECO:0000313" key="4">
    <source>
        <dbReference type="EMBL" id="RHN51374.1"/>
    </source>
</evidence>
<keyword evidence="2" id="KW-0732">Signal</keyword>
<protein>
    <submittedName>
        <fullName evidence="3">Leguminosin proline-rich group669 secreted peptide</fullName>
    </submittedName>
</protein>
<dbReference type="Gramene" id="rna35802">
    <property type="protein sequence ID" value="RHN51374.1"/>
    <property type="gene ID" value="gene35802"/>
</dbReference>
<feature type="compositionally biased region" description="Basic residues" evidence="1">
    <location>
        <begin position="86"/>
        <end position="95"/>
    </location>
</feature>
<sequence length="95" mass="10304">MSYLSLLVLFLSVFILTDIARNPKHQIHAQPNSGLVDYQPPAADQAASFISPSPSPSPPHGSGYNGHGGGYHRPSIGYSRFPPHINPRRPVRPPP</sequence>